<reference evidence="6 7" key="1">
    <citation type="submission" date="2017-11" db="EMBL/GenBank/DDBJ databases">
        <title>Evolution of Phototrophy in the Chloroflexi Phylum Driven by Horizontal Gene Transfer.</title>
        <authorList>
            <person name="Ward L.M."/>
            <person name="Hemp J."/>
            <person name="Shih P.M."/>
            <person name="Mcglynn S.E."/>
            <person name="Fischer W."/>
        </authorList>
    </citation>
    <scope>NUCLEOTIDE SEQUENCE [LARGE SCALE GENOMIC DNA]</scope>
    <source>
        <strain evidence="6">JP3_7</strain>
    </source>
</reference>
<evidence type="ECO:0000313" key="7">
    <source>
        <dbReference type="Proteomes" id="UP000230790"/>
    </source>
</evidence>
<evidence type="ECO:0000256" key="2">
    <source>
        <dbReference type="ARBA" id="ARBA00006739"/>
    </source>
</evidence>
<dbReference type="GO" id="GO:0016757">
    <property type="term" value="F:glycosyltransferase activity"/>
    <property type="evidence" value="ECO:0007669"/>
    <property type="project" value="UniProtKB-KW"/>
</dbReference>
<proteinExistence type="inferred from homology"/>
<evidence type="ECO:0000256" key="1">
    <source>
        <dbReference type="ARBA" id="ARBA00004776"/>
    </source>
</evidence>
<evidence type="ECO:0000256" key="3">
    <source>
        <dbReference type="ARBA" id="ARBA00022676"/>
    </source>
</evidence>
<keyword evidence="4 6" id="KW-0808">Transferase</keyword>
<dbReference type="PANTHER" id="PTHR43179:SF12">
    <property type="entry name" value="GALACTOFURANOSYLTRANSFERASE GLFT2"/>
    <property type="match status" value="1"/>
</dbReference>
<dbReference type="InterPro" id="IPR001173">
    <property type="entry name" value="Glyco_trans_2-like"/>
</dbReference>
<dbReference type="Proteomes" id="UP000230790">
    <property type="component" value="Unassembled WGS sequence"/>
</dbReference>
<comment type="similarity">
    <text evidence="2">Belongs to the glycosyltransferase 2 family.</text>
</comment>
<evidence type="ECO:0000313" key="6">
    <source>
        <dbReference type="EMBL" id="PJF48309.1"/>
    </source>
</evidence>
<evidence type="ECO:0000256" key="4">
    <source>
        <dbReference type="ARBA" id="ARBA00022679"/>
    </source>
</evidence>
<protein>
    <submittedName>
        <fullName evidence="6">Glycosyl transferase</fullName>
    </submittedName>
</protein>
<name>A0A2M8QET0_9CHLR</name>
<evidence type="ECO:0000259" key="5">
    <source>
        <dbReference type="Pfam" id="PF00535"/>
    </source>
</evidence>
<sequence>MQIEDLTIILPTRNERNNIRAFLASLPEDAQLIVVDASDDETPQLVRDIRPRNTTLIQQPCNVVAARQIGAEAANTPWLLFTDADVIFSLTYFSDLARLDASDPRLGAIYGAKKACDRFIAYHRWFTRAQRFFAGLGIPAATGSNLLISRTAFCDVGGFDLRLVCNEDSEIAWRIKRRGYRTMFAPGLVVYARDHRRLERGVMRKVVHSALRCFLLYFNLLPSRWRGRDWGYWSDAPPAQAPSRLR</sequence>
<comment type="caution">
    <text evidence="6">The sequence shown here is derived from an EMBL/GenBank/DDBJ whole genome shotgun (WGS) entry which is preliminary data.</text>
</comment>
<accession>A0A2M8QET0</accession>
<keyword evidence="3" id="KW-0328">Glycosyltransferase</keyword>
<dbReference type="InterPro" id="IPR029044">
    <property type="entry name" value="Nucleotide-diphossugar_trans"/>
</dbReference>
<dbReference type="Gene3D" id="3.90.550.10">
    <property type="entry name" value="Spore Coat Polysaccharide Biosynthesis Protein SpsA, Chain A"/>
    <property type="match status" value="1"/>
</dbReference>
<dbReference type="PANTHER" id="PTHR43179">
    <property type="entry name" value="RHAMNOSYLTRANSFERASE WBBL"/>
    <property type="match status" value="1"/>
</dbReference>
<dbReference type="EMBL" id="PGTN01000018">
    <property type="protein sequence ID" value="PJF48309.1"/>
    <property type="molecule type" value="Genomic_DNA"/>
</dbReference>
<gene>
    <name evidence="6" type="ORF">CUN48_04240</name>
</gene>
<comment type="pathway">
    <text evidence="1">Cell wall biogenesis; cell wall polysaccharide biosynthesis.</text>
</comment>
<dbReference type="SUPFAM" id="SSF53448">
    <property type="entry name" value="Nucleotide-diphospho-sugar transferases"/>
    <property type="match status" value="1"/>
</dbReference>
<dbReference type="AlphaFoldDB" id="A0A2M8QET0"/>
<dbReference type="Pfam" id="PF00535">
    <property type="entry name" value="Glycos_transf_2"/>
    <property type="match status" value="1"/>
</dbReference>
<feature type="domain" description="Glycosyltransferase 2-like" evidence="5">
    <location>
        <begin position="7"/>
        <end position="153"/>
    </location>
</feature>
<organism evidence="6 7">
    <name type="scientific">Candidatus Thermofonsia Clade 3 bacterium</name>
    <dbReference type="NCBI Taxonomy" id="2364212"/>
    <lineage>
        <taxon>Bacteria</taxon>
        <taxon>Bacillati</taxon>
        <taxon>Chloroflexota</taxon>
        <taxon>Candidatus Thermofontia</taxon>
        <taxon>Candidatus Thermofonsia Clade 3</taxon>
    </lineage>
</organism>